<dbReference type="AlphaFoldDB" id="A0A5M4AY03"/>
<dbReference type="InterPro" id="IPR029055">
    <property type="entry name" value="Ntn_hydrolases_N"/>
</dbReference>
<dbReference type="RefSeq" id="WP_025862501.1">
    <property type="nucleotide sequence ID" value="NZ_BLAX01000001.1"/>
</dbReference>
<accession>A0A5M4AY03</accession>
<dbReference type="OrthoDB" id="2845550at2"/>
<evidence type="ECO:0000313" key="1">
    <source>
        <dbReference type="EMBL" id="GET32644.1"/>
    </source>
</evidence>
<name>A0A5M4AY03_9BACT</name>
<gene>
    <name evidence="1" type="ORF">PbJCM13498_15070</name>
</gene>
<protein>
    <submittedName>
        <fullName evidence="1">Uncharacterized protein</fullName>
    </submittedName>
</protein>
<evidence type="ECO:0000313" key="2">
    <source>
        <dbReference type="Proteomes" id="UP000391834"/>
    </source>
</evidence>
<dbReference type="EMBL" id="BLAX01000001">
    <property type="protein sequence ID" value="GET32644.1"/>
    <property type="molecule type" value="Genomic_DNA"/>
</dbReference>
<organism evidence="1 2">
    <name type="scientific">Prolixibacter bellariivorans</name>
    <dbReference type="NCBI Taxonomy" id="314319"/>
    <lineage>
        <taxon>Bacteria</taxon>
        <taxon>Pseudomonadati</taxon>
        <taxon>Bacteroidota</taxon>
        <taxon>Bacteroidia</taxon>
        <taxon>Marinilabiliales</taxon>
        <taxon>Prolixibacteraceae</taxon>
        <taxon>Prolixibacter</taxon>
    </lineage>
</organism>
<proteinExistence type="predicted"/>
<dbReference type="Gene3D" id="3.60.20.10">
    <property type="entry name" value="Glutamine Phosphoribosylpyrophosphate, subunit 1, domain 1"/>
    <property type="match status" value="1"/>
</dbReference>
<keyword evidence="2" id="KW-1185">Reference proteome</keyword>
<comment type="caution">
    <text evidence="1">The sequence shown here is derived from an EMBL/GenBank/DDBJ whole genome shotgun (WGS) entry which is preliminary data.</text>
</comment>
<sequence>MSFIITLYTRDGIVMASDSRVTINSEQQTPDGKKLLLAAGMSDSNNKTFLFQDKIGISTFGQADIKGAPVSSFIEKFIREHESEDPSVSEFANDLNTHFRTFDPIPDVGFHVAGYDDTEYGLKQMVYQVAPLHDLVQIKNTDLPNGDPTQGAAWGGEGDILARLIQPVFSRDENGDYQQLPFFPIPWQFFTLQDAIDFAVYAIRTTIDSVRFLPRAKTVGGPIDVLVIKPSESIWISKKELTKN</sequence>
<reference evidence="1 2" key="1">
    <citation type="submission" date="2019-10" db="EMBL/GenBank/DDBJ databases">
        <title>Prolixibacter strains distinguished by the presence of nitrate reductase genes were adept at nitrate-dependent anaerobic corrosion of metallic iron and carbon steel.</title>
        <authorList>
            <person name="Iino T."/>
            <person name="Shono N."/>
            <person name="Ito K."/>
            <person name="Nakamura R."/>
            <person name="Sueoka K."/>
            <person name="Harayama S."/>
            <person name="Ohkuma M."/>
        </authorList>
    </citation>
    <scope>NUCLEOTIDE SEQUENCE [LARGE SCALE GENOMIC DNA]</scope>
    <source>
        <strain evidence="1 2">JCM 13498</strain>
    </source>
</reference>
<dbReference type="Proteomes" id="UP000391834">
    <property type="component" value="Unassembled WGS sequence"/>
</dbReference>